<dbReference type="EMBL" id="ML979132">
    <property type="protein sequence ID" value="KAF1921891.1"/>
    <property type="molecule type" value="Genomic_DNA"/>
</dbReference>
<evidence type="ECO:0000313" key="1">
    <source>
        <dbReference type="EMBL" id="KAF1921891.1"/>
    </source>
</evidence>
<proteinExistence type="predicted"/>
<accession>A0A6A5R1H1</accession>
<organism evidence="1 2">
    <name type="scientific">Ampelomyces quisqualis</name>
    <name type="common">Powdery mildew agent</name>
    <dbReference type="NCBI Taxonomy" id="50730"/>
    <lineage>
        <taxon>Eukaryota</taxon>
        <taxon>Fungi</taxon>
        <taxon>Dikarya</taxon>
        <taxon>Ascomycota</taxon>
        <taxon>Pezizomycotina</taxon>
        <taxon>Dothideomycetes</taxon>
        <taxon>Pleosporomycetidae</taxon>
        <taxon>Pleosporales</taxon>
        <taxon>Pleosporineae</taxon>
        <taxon>Phaeosphaeriaceae</taxon>
        <taxon>Ampelomyces</taxon>
    </lineage>
</organism>
<evidence type="ECO:0000313" key="2">
    <source>
        <dbReference type="Proteomes" id="UP000800096"/>
    </source>
</evidence>
<name>A0A6A5R1H1_AMPQU</name>
<gene>
    <name evidence="1" type="ORF">BDU57DRAFT_510919</name>
</gene>
<keyword evidence="2" id="KW-1185">Reference proteome</keyword>
<dbReference type="Proteomes" id="UP000800096">
    <property type="component" value="Unassembled WGS sequence"/>
</dbReference>
<dbReference type="AlphaFoldDB" id="A0A6A5R1H1"/>
<protein>
    <submittedName>
        <fullName evidence="1">Uncharacterized protein</fullName>
    </submittedName>
</protein>
<reference evidence="1" key="1">
    <citation type="journal article" date="2020" name="Stud. Mycol.">
        <title>101 Dothideomycetes genomes: a test case for predicting lifestyles and emergence of pathogens.</title>
        <authorList>
            <person name="Haridas S."/>
            <person name="Albert R."/>
            <person name="Binder M."/>
            <person name="Bloem J."/>
            <person name="Labutti K."/>
            <person name="Salamov A."/>
            <person name="Andreopoulos B."/>
            <person name="Baker S."/>
            <person name="Barry K."/>
            <person name="Bills G."/>
            <person name="Bluhm B."/>
            <person name="Cannon C."/>
            <person name="Castanera R."/>
            <person name="Culley D."/>
            <person name="Daum C."/>
            <person name="Ezra D."/>
            <person name="Gonzalez J."/>
            <person name="Henrissat B."/>
            <person name="Kuo A."/>
            <person name="Liang C."/>
            <person name="Lipzen A."/>
            <person name="Lutzoni F."/>
            <person name="Magnuson J."/>
            <person name="Mondo S."/>
            <person name="Nolan M."/>
            <person name="Ohm R."/>
            <person name="Pangilinan J."/>
            <person name="Park H.-J."/>
            <person name="Ramirez L."/>
            <person name="Alfaro M."/>
            <person name="Sun H."/>
            <person name="Tritt A."/>
            <person name="Yoshinaga Y."/>
            <person name="Zwiers L.-H."/>
            <person name="Turgeon B."/>
            <person name="Goodwin S."/>
            <person name="Spatafora J."/>
            <person name="Crous P."/>
            <person name="Grigoriev I."/>
        </authorList>
    </citation>
    <scope>NUCLEOTIDE SEQUENCE</scope>
    <source>
        <strain evidence="1">HMLAC05119</strain>
    </source>
</reference>
<sequence length="174" mass="19591">MDHGLATCGMLIRRNLYNSFPSPKYSIAISIDGDTWSIPGSIERFKHFTVSDFQAAIKAAAGLLVNLRDPDRVGLAGWMGFVFTTVTVQVQQLRLEEKHRDIWELSQHSLGFMTHQYRDIERIRGHIGWLHDTTGNEDFPSAMRELYATSMFSSLWILEGAYPSAYGATCASNS</sequence>